<dbReference type="InterPro" id="IPR011989">
    <property type="entry name" value="ARM-like"/>
</dbReference>
<gene>
    <name evidence="2" type="ORF">SanaruYs_34300</name>
</gene>
<reference evidence="2 3" key="1">
    <citation type="submission" date="2018-11" db="EMBL/GenBank/DDBJ databases">
        <title>Chryseotalea sanarue gen. nov., sp., nov., a member of the family Cytophagaceae, isolated from a brackish lake in Hamamatsu Japan.</title>
        <authorList>
            <person name="Maejima Y."/>
            <person name="Iino T."/>
            <person name="Muraguchi Y."/>
            <person name="Fukuda K."/>
            <person name="Ohkuma M."/>
            <person name="Moriuchi R."/>
            <person name="Dohra H."/>
            <person name="Kimbara K."/>
            <person name="Shintani M."/>
        </authorList>
    </citation>
    <scope>NUCLEOTIDE SEQUENCE [LARGE SCALE GENOMIC DNA]</scope>
    <source>
        <strain evidence="2 3">Ys</strain>
    </source>
</reference>
<accession>A0A401UE90</accession>
<organism evidence="2 3">
    <name type="scientific">Chryseotalea sanaruensis</name>
    <dbReference type="NCBI Taxonomy" id="2482724"/>
    <lineage>
        <taxon>Bacteria</taxon>
        <taxon>Pseudomonadati</taxon>
        <taxon>Bacteroidota</taxon>
        <taxon>Cytophagia</taxon>
        <taxon>Cytophagales</taxon>
        <taxon>Chryseotaleaceae</taxon>
        <taxon>Chryseotalea</taxon>
    </lineage>
</organism>
<dbReference type="Gene3D" id="3.40.50.10610">
    <property type="entry name" value="ABC-type transport auxiliary lipoprotein component"/>
    <property type="match status" value="1"/>
</dbReference>
<evidence type="ECO:0000313" key="3">
    <source>
        <dbReference type="Proteomes" id="UP000288227"/>
    </source>
</evidence>
<dbReference type="EMBL" id="BHXQ01000007">
    <property type="protein sequence ID" value="GCC53187.1"/>
    <property type="molecule type" value="Genomic_DNA"/>
</dbReference>
<dbReference type="AlphaFoldDB" id="A0A401UE90"/>
<dbReference type="InterPro" id="IPR041215">
    <property type="entry name" value="FlgO_dom"/>
</dbReference>
<dbReference type="Gene3D" id="1.25.10.10">
    <property type="entry name" value="Leucine-rich Repeat Variant"/>
    <property type="match status" value="1"/>
</dbReference>
<name>A0A401UE90_9BACT</name>
<dbReference type="Proteomes" id="UP000288227">
    <property type="component" value="Unassembled WGS sequence"/>
</dbReference>
<proteinExistence type="predicted"/>
<evidence type="ECO:0000259" key="1">
    <source>
        <dbReference type="Pfam" id="PF17680"/>
    </source>
</evidence>
<protein>
    <recommendedName>
        <fullName evidence="1">FlgO domain-containing protein</fullName>
    </recommendedName>
</protein>
<evidence type="ECO:0000313" key="2">
    <source>
        <dbReference type="EMBL" id="GCC53187.1"/>
    </source>
</evidence>
<feature type="domain" description="FlgO" evidence="1">
    <location>
        <begin position="69"/>
        <end position="186"/>
    </location>
</feature>
<sequence>MKPCISTFLSKGHENYEVPTVLKSKIVYMKYALLILIFCSGIVYGQKPRNYAVVTNELTQKLINVPVPKSPMRLGIVPFTATKSSIQNSPQFGEYLTETIMGQVGNYTSKVKLFERTRLDAILKEQELELSDLMKPAAALKIGQLAPIDVILSGTYTKLKTYVDVSARLLDVSSGEVLMSFAGRIKVDKNLATLFKEPTSKPTPDNTLPAQQVTSPAINVTINNANGVNETPKPSVADLCKIKVKEFRTKLSDLSTQQKIDAVASEAMQTAFDNSCGLLHFDVMYTFSRYKIQQGNYNRFLMQTLDTIAYPTKDDRALEIIRFLVNDEQLQEAEWESAFSAISRIGNYWLSNYLDYLLARPSNTAVDVSKTRIDDFFSVVSNGKLGLPLPISKETAYFEMMEGLKKNQGLRQYVYERYSKDLMLDDKHKATFFSELTSMYKEEENEVRKSEIIQWIAEFINQQDYPKASEQLYDFAWHFKLTTYEERNNEIKRDYPEAELKKLVELSRNRFAQYAVSTPYQSQQEDRLNFCVKYDIPVPGVIPTLEEAEKILKGSIVSEQLKVMKFLTLKDDAPRILEPTLVAFLAHKSLDERSDLLKAQTLAIEVLGNCKTTNRTAINFMIAALPNYGNDTEAAKDALVKIGKPAVAPLQARLDKTTIHEGGLQFQLITLLGKIGKDAAPATKSIQRILDSSTNKDVRYAAEAALQAIK</sequence>
<dbReference type="RefSeq" id="WP_127123843.1">
    <property type="nucleotide sequence ID" value="NZ_BHXQ01000007.1"/>
</dbReference>
<dbReference type="Pfam" id="PF17680">
    <property type="entry name" value="FlgO"/>
    <property type="match status" value="1"/>
</dbReference>
<keyword evidence="3" id="KW-1185">Reference proteome</keyword>
<comment type="caution">
    <text evidence="2">The sequence shown here is derived from an EMBL/GenBank/DDBJ whole genome shotgun (WGS) entry which is preliminary data.</text>
</comment>